<keyword evidence="9" id="KW-1185">Reference proteome</keyword>
<dbReference type="Pfam" id="PF13102">
    <property type="entry name" value="Phage_int_SAM_5"/>
    <property type="match status" value="1"/>
</dbReference>
<dbReference type="CDD" id="cd01185">
    <property type="entry name" value="INTN1_C_like"/>
    <property type="match status" value="1"/>
</dbReference>
<dbReference type="PROSITE" id="PS51900">
    <property type="entry name" value="CB"/>
    <property type="match status" value="1"/>
</dbReference>
<organism evidence="8 9">
    <name type="scientific">Prevotella illustrans</name>
    <dbReference type="NCBI Taxonomy" id="2800387"/>
    <lineage>
        <taxon>Bacteria</taxon>
        <taxon>Pseudomonadati</taxon>
        <taxon>Bacteroidota</taxon>
        <taxon>Bacteroidia</taxon>
        <taxon>Bacteroidales</taxon>
        <taxon>Prevotellaceae</taxon>
        <taxon>Prevotella</taxon>
    </lineage>
</organism>
<evidence type="ECO:0000256" key="3">
    <source>
        <dbReference type="ARBA" id="ARBA00023125"/>
    </source>
</evidence>
<dbReference type="PANTHER" id="PTHR30349">
    <property type="entry name" value="PHAGE INTEGRASE-RELATED"/>
    <property type="match status" value="1"/>
</dbReference>
<gene>
    <name evidence="8" type="ORF">JHU38_02045</name>
</gene>
<protein>
    <submittedName>
        <fullName evidence="8">Site-specific integrase</fullName>
    </submittedName>
</protein>
<evidence type="ECO:0000256" key="4">
    <source>
        <dbReference type="ARBA" id="ARBA00023172"/>
    </source>
</evidence>
<dbReference type="InterPro" id="IPR011010">
    <property type="entry name" value="DNA_brk_join_enz"/>
</dbReference>
<feature type="domain" description="Core-binding (CB)" evidence="7">
    <location>
        <begin position="107"/>
        <end position="198"/>
    </location>
</feature>
<dbReference type="EMBL" id="JAERMS010000003">
    <property type="protein sequence ID" value="MBO1362573.1"/>
    <property type="molecule type" value="Genomic_DNA"/>
</dbReference>
<comment type="similarity">
    <text evidence="1">Belongs to the 'phage' integrase family.</text>
</comment>
<dbReference type="Gene3D" id="1.10.150.130">
    <property type="match status" value="1"/>
</dbReference>
<dbReference type="PANTHER" id="PTHR30349:SF64">
    <property type="entry name" value="PROPHAGE INTEGRASE INTD-RELATED"/>
    <property type="match status" value="1"/>
</dbReference>
<feature type="domain" description="Tyr recombinase" evidence="6">
    <location>
        <begin position="218"/>
        <end position="395"/>
    </location>
</feature>
<sequence>MKSTFAILFYIDRSKTNEDGLCVIRCRITCNGTSSSFSTQLQTSPDEWLARKGYIKATTGNSSGINLQLNSIEECLHSLYERTLREENYITAEYLKERYMQQSRPMPTLTKLYQSVCEYKEELQGRTLSKATVRAFKDSYKSFVHFLQVRDRADCMPTEVDKTLLEDYRLFMLRDLENKESSVGNRLRHLHQVIRKALQERYVREDPFELIDIETPTYERNALTADDLQKLLAYRPHRSTDNHCRLIFLLGCFTGLAFSDLKKLRMDDVYTFGDGRRYISLCRTKTQNRSIVPLLPIAEEILTIVSDGRKEGLLFREFPTNSHFNRKIRDIIIKAGLPPHTEATSHTARHTFATTICLENGLPIETVSKMLGHRFISTTELYAKVSKGKIAREMQPLMGSNITRKLREALRVCPPKKPSGEQAVFLLAAKQPSLNINAK</sequence>
<dbReference type="Pfam" id="PF17293">
    <property type="entry name" value="Arm-DNA-bind_5"/>
    <property type="match status" value="1"/>
</dbReference>
<comment type="caution">
    <text evidence="8">The sequence shown here is derived from an EMBL/GenBank/DDBJ whole genome shotgun (WGS) entry which is preliminary data.</text>
</comment>
<dbReference type="InterPro" id="IPR002104">
    <property type="entry name" value="Integrase_catalytic"/>
</dbReference>
<dbReference type="Proteomes" id="UP000664265">
    <property type="component" value="Unassembled WGS sequence"/>
</dbReference>
<name>A0ABS3M325_9BACT</name>
<evidence type="ECO:0000313" key="8">
    <source>
        <dbReference type="EMBL" id="MBO1362573.1"/>
    </source>
</evidence>
<evidence type="ECO:0000256" key="1">
    <source>
        <dbReference type="ARBA" id="ARBA00008857"/>
    </source>
</evidence>
<dbReference type="InterPro" id="IPR044068">
    <property type="entry name" value="CB"/>
</dbReference>
<dbReference type="SUPFAM" id="SSF56349">
    <property type="entry name" value="DNA breaking-rejoining enzymes"/>
    <property type="match status" value="1"/>
</dbReference>
<dbReference type="InterPro" id="IPR013762">
    <property type="entry name" value="Integrase-like_cat_sf"/>
</dbReference>
<dbReference type="InterPro" id="IPR010998">
    <property type="entry name" value="Integrase_recombinase_N"/>
</dbReference>
<dbReference type="InterPro" id="IPR050090">
    <property type="entry name" value="Tyrosine_recombinase_XerCD"/>
</dbReference>
<evidence type="ECO:0000259" key="7">
    <source>
        <dbReference type="PROSITE" id="PS51900"/>
    </source>
</evidence>
<dbReference type="InterPro" id="IPR035386">
    <property type="entry name" value="Arm-DNA-bind_5"/>
</dbReference>
<evidence type="ECO:0000256" key="2">
    <source>
        <dbReference type="ARBA" id="ARBA00022908"/>
    </source>
</evidence>
<dbReference type="InterPro" id="IPR025269">
    <property type="entry name" value="SAM-like_dom"/>
</dbReference>
<evidence type="ECO:0000259" key="6">
    <source>
        <dbReference type="PROSITE" id="PS51898"/>
    </source>
</evidence>
<dbReference type="Gene3D" id="1.10.443.10">
    <property type="entry name" value="Intergrase catalytic core"/>
    <property type="match status" value="1"/>
</dbReference>
<evidence type="ECO:0000256" key="5">
    <source>
        <dbReference type="PROSITE-ProRule" id="PRU01248"/>
    </source>
</evidence>
<keyword evidence="4" id="KW-0233">DNA recombination</keyword>
<evidence type="ECO:0000313" key="9">
    <source>
        <dbReference type="Proteomes" id="UP000664265"/>
    </source>
</evidence>
<proteinExistence type="inferred from homology"/>
<dbReference type="Pfam" id="PF00589">
    <property type="entry name" value="Phage_integrase"/>
    <property type="match status" value="1"/>
</dbReference>
<reference evidence="8 9" key="1">
    <citation type="submission" date="2021-01" db="EMBL/GenBank/DDBJ databases">
        <title>Prevotella A2931 sp. nov.</title>
        <authorList>
            <person name="Buhl M."/>
            <person name="Oberhettinger P."/>
        </authorList>
    </citation>
    <scope>NUCLEOTIDE SEQUENCE [LARGE SCALE GENOMIC DNA]</scope>
    <source>
        <strain evidence="8 9">A2931</strain>
    </source>
</reference>
<dbReference type="RefSeq" id="WP_207859278.1">
    <property type="nucleotide sequence ID" value="NZ_JAERMS010000003.1"/>
</dbReference>
<keyword evidence="2" id="KW-0229">DNA integration</keyword>
<dbReference type="PROSITE" id="PS51898">
    <property type="entry name" value="TYR_RECOMBINASE"/>
    <property type="match status" value="1"/>
</dbReference>
<accession>A0ABS3M325</accession>
<keyword evidence="3 5" id="KW-0238">DNA-binding</keyword>